<feature type="domain" description="Alcohol dehydrogenase-like C-terminal" evidence="8">
    <location>
        <begin position="186"/>
        <end position="286"/>
    </location>
</feature>
<dbReference type="SUPFAM" id="SSF51735">
    <property type="entry name" value="NAD(P)-binding Rossmann-fold domains"/>
    <property type="match status" value="1"/>
</dbReference>
<keyword evidence="5" id="KW-0560">Oxidoreductase</keyword>
<accession>A0A6I6E1G1</accession>
<dbReference type="Proteomes" id="UP000422989">
    <property type="component" value="Chromosome"/>
</dbReference>
<comment type="cofactor">
    <cofactor evidence="1 7">
        <name>Zn(2+)</name>
        <dbReference type="ChEBI" id="CHEBI:29105"/>
    </cofactor>
</comment>
<keyword evidence="4 7" id="KW-0862">Zinc</keyword>
<dbReference type="KEGG" id="moj:D7D94_13025"/>
<evidence type="ECO:0000259" key="8">
    <source>
        <dbReference type="Pfam" id="PF00107"/>
    </source>
</evidence>
<dbReference type="EMBL" id="CP032550">
    <property type="protein sequence ID" value="QGU28963.1"/>
    <property type="molecule type" value="Genomic_DNA"/>
</dbReference>
<evidence type="ECO:0000313" key="11">
    <source>
        <dbReference type="Proteomes" id="UP000422989"/>
    </source>
</evidence>
<dbReference type="GO" id="GO:0016491">
    <property type="term" value="F:oxidoreductase activity"/>
    <property type="evidence" value="ECO:0007669"/>
    <property type="project" value="UniProtKB-KW"/>
</dbReference>
<comment type="similarity">
    <text evidence="2 7">Belongs to the zinc-containing alcohol dehydrogenase family.</text>
</comment>
<dbReference type="InterPro" id="IPR002328">
    <property type="entry name" value="ADH_Zn_CS"/>
</dbReference>
<dbReference type="InterPro" id="IPR013154">
    <property type="entry name" value="ADH-like_N"/>
</dbReference>
<evidence type="ECO:0000256" key="4">
    <source>
        <dbReference type="ARBA" id="ARBA00022833"/>
    </source>
</evidence>
<dbReference type="SUPFAM" id="SSF50129">
    <property type="entry name" value="GroES-like"/>
    <property type="match status" value="1"/>
</dbReference>
<dbReference type="RefSeq" id="WP_156243035.1">
    <property type="nucleotide sequence ID" value="NZ_BAAAZL010000003.1"/>
</dbReference>
<evidence type="ECO:0000259" key="9">
    <source>
        <dbReference type="Pfam" id="PF08240"/>
    </source>
</evidence>
<sequence>MKAVVYKGPYEVAVENVPDPRIEGPLDAVIRITSANICGSDLHPYEGRVEFESGMVFGHENMGIVEEVGAGVDRIKVGDRVSVPFNLACGTCRNCNQGFTSACLRANPSGQPGAGFGYPAMGPYWGGQAELLRVPWADFNLLKLPEGTEHELDYTMLSDIFPTGYHGTEMAKVAPGKTVAVFGAGPVGLMAAHSAYLRGAAQVFVVDHQKDRLALAEKYGATSVDAGEVDVVEAIMDATGGFGVDSGVEAVGYQAHDPAGNEHPALVMDNLVSVVRATGAIGVVGVYNPVDPDAATEEAKDGRIAFDFGTAFTKGLSIGTGQCPVKAYNRELRDLITQGRATPGDIVSHELPLDDAVRGFDQFDKRVDGWTKVVLHPSH</sequence>
<evidence type="ECO:0000313" key="10">
    <source>
        <dbReference type="EMBL" id="QGU28963.1"/>
    </source>
</evidence>
<dbReference type="CDD" id="cd08282">
    <property type="entry name" value="PFDH_like"/>
    <property type="match status" value="1"/>
</dbReference>
<evidence type="ECO:0000256" key="1">
    <source>
        <dbReference type="ARBA" id="ARBA00001947"/>
    </source>
</evidence>
<keyword evidence="3 7" id="KW-0479">Metal-binding</keyword>
<dbReference type="GO" id="GO:0008270">
    <property type="term" value="F:zinc ion binding"/>
    <property type="evidence" value="ECO:0007669"/>
    <property type="project" value="InterPro"/>
</dbReference>
<dbReference type="InterPro" id="IPR011032">
    <property type="entry name" value="GroES-like_sf"/>
</dbReference>
<dbReference type="PANTHER" id="PTHR42813">
    <property type="entry name" value="ZINC-TYPE ALCOHOL DEHYDROGENASE-LIKE"/>
    <property type="match status" value="1"/>
</dbReference>
<evidence type="ECO:0000256" key="3">
    <source>
        <dbReference type="ARBA" id="ARBA00022723"/>
    </source>
</evidence>
<dbReference type="Gene3D" id="3.40.50.720">
    <property type="entry name" value="NAD(P)-binding Rossmann-like Domain"/>
    <property type="match status" value="1"/>
</dbReference>
<dbReference type="Gene3D" id="3.90.180.10">
    <property type="entry name" value="Medium-chain alcohol dehydrogenases, catalytic domain"/>
    <property type="match status" value="1"/>
</dbReference>
<dbReference type="Pfam" id="PF00107">
    <property type="entry name" value="ADH_zinc_N"/>
    <property type="match status" value="1"/>
</dbReference>
<keyword evidence="11" id="KW-1185">Reference proteome</keyword>
<evidence type="ECO:0000256" key="5">
    <source>
        <dbReference type="ARBA" id="ARBA00023002"/>
    </source>
</evidence>
<dbReference type="InterPro" id="IPR013149">
    <property type="entry name" value="ADH-like_C"/>
</dbReference>
<dbReference type="InterPro" id="IPR036291">
    <property type="entry name" value="NAD(P)-bd_dom_sf"/>
</dbReference>
<dbReference type="PROSITE" id="PS00059">
    <property type="entry name" value="ADH_ZINC"/>
    <property type="match status" value="1"/>
</dbReference>
<protein>
    <submittedName>
        <fullName evidence="10">Aldehyde dehydrogenase</fullName>
    </submittedName>
</protein>
<dbReference type="OrthoDB" id="241504at2"/>
<evidence type="ECO:0000256" key="6">
    <source>
        <dbReference type="ARBA" id="ARBA00023027"/>
    </source>
</evidence>
<proteinExistence type="inferred from homology"/>
<reference evidence="10 11" key="1">
    <citation type="submission" date="2018-09" db="EMBL/GenBank/DDBJ databases">
        <title>Whole genome sequencing of Microbacterium oryzae strain MB-10T.</title>
        <authorList>
            <person name="Das S.K."/>
        </authorList>
    </citation>
    <scope>NUCLEOTIDE SEQUENCE [LARGE SCALE GENOMIC DNA]</scope>
    <source>
        <strain evidence="10 11">MB-10</strain>
    </source>
</reference>
<dbReference type="AlphaFoldDB" id="A0A6I6E1G1"/>
<dbReference type="PANTHER" id="PTHR42813:SF3">
    <property type="entry name" value="GLUTATHIONE-INDEPENDENT FORMALDEHYDE DEHYDROGENASE"/>
    <property type="match status" value="1"/>
</dbReference>
<feature type="domain" description="Alcohol dehydrogenase-like N-terminal" evidence="9">
    <location>
        <begin position="25"/>
        <end position="145"/>
    </location>
</feature>
<organism evidence="10 11">
    <name type="scientific">Microbacterium oryzae</name>
    <dbReference type="NCBI Taxonomy" id="743009"/>
    <lineage>
        <taxon>Bacteria</taxon>
        <taxon>Bacillati</taxon>
        <taxon>Actinomycetota</taxon>
        <taxon>Actinomycetes</taxon>
        <taxon>Micrococcales</taxon>
        <taxon>Microbacteriaceae</taxon>
        <taxon>Microbacterium</taxon>
    </lineage>
</organism>
<name>A0A6I6E1G1_9MICO</name>
<keyword evidence="6" id="KW-0520">NAD</keyword>
<evidence type="ECO:0000256" key="7">
    <source>
        <dbReference type="RuleBase" id="RU361277"/>
    </source>
</evidence>
<gene>
    <name evidence="10" type="ORF">D7D94_13025</name>
</gene>
<dbReference type="Pfam" id="PF08240">
    <property type="entry name" value="ADH_N"/>
    <property type="match status" value="1"/>
</dbReference>
<evidence type="ECO:0000256" key="2">
    <source>
        <dbReference type="ARBA" id="ARBA00008072"/>
    </source>
</evidence>